<dbReference type="OrthoDB" id="799111at2"/>
<accession>A0A0F3IQ62</accession>
<dbReference type="AlphaFoldDB" id="A0A0F3IQ62"/>
<sequence length="281" mass="30397">MQPYEAEMLARGQQLLAAGQTRAAEAVFLEALRYEPNLPHIHQALAYLRLPGPDYPFWLAFLHDQLQPKLYVEIGVEAGDSLLLAQPPTRAIGIDPAPVGDPCARCPAPTQLYSMTSAAFLAAPPPESGLVETGFDLAFIDGDHSFASVLGDFIALERFAAPGAVLLLHDMIPITEAAAAPDRETAFYTGDGWKIIPCLRALRPDVRIYTIPTAPTGLTLVTGLDPQSRVLAERRDVILAAYRDLPARRALEDPRGLLAVGVNEPAAVFAWLRAGQKDENA</sequence>
<dbReference type="Proteomes" id="UP000033774">
    <property type="component" value="Unassembled WGS sequence"/>
</dbReference>
<dbReference type="EMBL" id="LAJY01000460">
    <property type="protein sequence ID" value="KJV08752.1"/>
    <property type="molecule type" value="Genomic_DNA"/>
</dbReference>
<protein>
    <recommendedName>
        <fullName evidence="3">Class I SAM-dependent methyltransferase</fullName>
    </recommendedName>
</protein>
<gene>
    <name evidence="1" type="ORF">VZ95_15735</name>
</gene>
<keyword evidence="2" id="KW-1185">Reference proteome</keyword>
<evidence type="ECO:0000313" key="1">
    <source>
        <dbReference type="EMBL" id="KJV08752.1"/>
    </source>
</evidence>
<dbReference type="Pfam" id="PF13578">
    <property type="entry name" value="Methyltransf_24"/>
    <property type="match status" value="1"/>
</dbReference>
<name>A0A0F3IQ62_9PROT</name>
<proteinExistence type="predicted"/>
<evidence type="ECO:0000313" key="2">
    <source>
        <dbReference type="Proteomes" id="UP000033774"/>
    </source>
</evidence>
<organism evidence="1 2">
    <name type="scientific">Elstera litoralis</name>
    <dbReference type="NCBI Taxonomy" id="552518"/>
    <lineage>
        <taxon>Bacteria</taxon>
        <taxon>Pseudomonadati</taxon>
        <taxon>Pseudomonadota</taxon>
        <taxon>Alphaproteobacteria</taxon>
        <taxon>Rhodospirillales</taxon>
        <taxon>Rhodospirillaceae</taxon>
        <taxon>Elstera</taxon>
    </lineage>
</organism>
<dbReference type="Gene3D" id="3.40.50.150">
    <property type="entry name" value="Vaccinia Virus protein VP39"/>
    <property type="match status" value="1"/>
</dbReference>
<evidence type="ECO:0008006" key="3">
    <source>
        <dbReference type="Google" id="ProtNLM"/>
    </source>
</evidence>
<dbReference type="InterPro" id="IPR029063">
    <property type="entry name" value="SAM-dependent_MTases_sf"/>
</dbReference>
<dbReference type="SUPFAM" id="SSF53335">
    <property type="entry name" value="S-adenosyl-L-methionine-dependent methyltransferases"/>
    <property type="match status" value="1"/>
</dbReference>
<dbReference type="RefSeq" id="WP_045776707.1">
    <property type="nucleotide sequence ID" value="NZ_LAJY01000460.1"/>
</dbReference>
<comment type="caution">
    <text evidence="1">The sequence shown here is derived from an EMBL/GenBank/DDBJ whole genome shotgun (WGS) entry which is preliminary data.</text>
</comment>
<reference evidence="1 2" key="1">
    <citation type="submission" date="2015-03" db="EMBL/GenBank/DDBJ databases">
        <title>Draft genome sequence of Elstera litoralis.</title>
        <authorList>
            <person name="Rahalkar M.C."/>
            <person name="Dhakephalkar P.K."/>
            <person name="Pore S.D."/>
            <person name="Arora P."/>
            <person name="Kapse N.G."/>
            <person name="Pandit P.S."/>
        </authorList>
    </citation>
    <scope>NUCLEOTIDE SEQUENCE [LARGE SCALE GENOMIC DNA]</scope>
    <source>
        <strain evidence="1 2">Dia-1</strain>
    </source>
</reference>